<proteinExistence type="predicted"/>
<evidence type="ECO:0000313" key="3">
    <source>
        <dbReference type="Proteomes" id="UP001195483"/>
    </source>
</evidence>
<feature type="domain" description="FAS1" evidence="1">
    <location>
        <begin position="73"/>
        <end position="198"/>
    </location>
</feature>
<dbReference type="FunFam" id="2.30.180.10:FF:000032">
    <property type="entry name" value="Fasciclin domain-containing protein, putative"/>
    <property type="match status" value="1"/>
</dbReference>
<dbReference type="PROSITE" id="PS50213">
    <property type="entry name" value="FAS1"/>
    <property type="match status" value="2"/>
</dbReference>
<dbReference type="PANTHER" id="PTHR10900:SF77">
    <property type="entry name" value="FI19380P1"/>
    <property type="match status" value="1"/>
</dbReference>
<dbReference type="SMART" id="SM00554">
    <property type="entry name" value="FAS1"/>
    <property type="match status" value="2"/>
</dbReference>
<reference evidence="2" key="3">
    <citation type="submission" date="2023-05" db="EMBL/GenBank/DDBJ databases">
        <authorList>
            <person name="Smith C.H."/>
        </authorList>
    </citation>
    <scope>NUCLEOTIDE SEQUENCE</scope>
    <source>
        <strain evidence="2">CHS0354</strain>
        <tissue evidence="2">Mantle</tissue>
    </source>
</reference>
<dbReference type="AlphaFoldDB" id="A0AAE0STK7"/>
<reference evidence="2" key="2">
    <citation type="journal article" date="2021" name="Genome Biol. Evol.">
        <title>Developing a high-quality reference genome for a parasitic bivalve with doubly uniparental inheritance (Bivalvia: Unionida).</title>
        <authorList>
            <person name="Smith C.H."/>
        </authorList>
    </citation>
    <scope>NUCLEOTIDE SEQUENCE</scope>
    <source>
        <strain evidence="2">CHS0354</strain>
        <tissue evidence="2">Mantle</tissue>
    </source>
</reference>
<evidence type="ECO:0000313" key="2">
    <source>
        <dbReference type="EMBL" id="KAK3597686.1"/>
    </source>
</evidence>
<gene>
    <name evidence="2" type="ORF">CHS0354_040061</name>
</gene>
<keyword evidence="3" id="KW-1185">Reference proteome</keyword>
<dbReference type="PANTHER" id="PTHR10900">
    <property type="entry name" value="PERIOSTIN-RELATED"/>
    <property type="match status" value="1"/>
</dbReference>
<feature type="domain" description="FAS1" evidence="1">
    <location>
        <begin position="1"/>
        <end position="65"/>
    </location>
</feature>
<dbReference type="InterPro" id="IPR036378">
    <property type="entry name" value="FAS1_dom_sf"/>
</dbReference>
<dbReference type="InterPro" id="IPR000782">
    <property type="entry name" value="FAS1_domain"/>
</dbReference>
<reference evidence="2" key="1">
    <citation type="journal article" date="2021" name="Genome Biol. Evol.">
        <title>A High-Quality Reference Genome for a Parasitic Bivalve with Doubly Uniparental Inheritance (Bivalvia: Unionida).</title>
        <authorList>
            <person name="Smith C.H."/>
        </authorList>
    </citation>
    <scope>NUCLEOTIDE SEQUENCE</scope>
    <source>
        <strain evidence="2">CHS0354</strain>
    </source>
</reference>
<dbReference type="InterPro" id="IPR050904">
    <property type="entry name" value="Adhesion/Biosynth-related"/>
</dbReference>
<dbReference type="EMBL" id="JAEAOA010002328">
    <property type="protein sequence ID" value="KAK3597686.1"/>
    <property type="molecule type" value="Genomic_DNA"/>
</dbReference>
<dbReference type="Proteomes" id="UP001195483">
    <property type="component" value="Unassembled WGS sequence"/>
</dbReference>
<name>A0AAE0STK7_9BIVA</name>
<dbReference type="Pfam" id="PF02469">
    <property type="entry name" value="Fasciclin"/>
    <property type="match status" value="2"/>
</dbReference>
<protein>
    <recommendedName>
        <fullName evidence="1">FAS1 domain-containing protein</fullName>
    </recommendedName>
</protein>
<evidence type="ECO:0000259" key="1">
    <source>
        <dbReference type="PROSITE" id="PS50213"/>
    </source>
</evidence>
<comment type="caution">
    <text evidence="2">The sequence shown here is derived from an EMBL/GenBank/DDBJ whole genome shotgun (WGS) entry which is preliminary data.</text>
</comment>
<sequence length="203" mass="22083">MKYHVIQDFKLMAVVTGIVNEPSLQGQTIKVEKTDSGLIVNSIAHIQNRDTVVSNGVIHEIDRVLLPSIISTENIAEIIIKDDKRFKDLALALAITNLTQLLESGDFTLFAPTDEAFRTVTHIFQLTMTQLKAILLNHIVPRGRTTEQMNSGDHLQTQQGSSLLVTKNAGAVLVDSASVTDPNITASNGVIHVINKVLVPTGV</sequence>
<dbReference type="SUPFAM" id="SSF82153">
    <property type="entry name" value="FAS1 domain"/>
    <property type="match status" value="2"/>
</dbReference>
<dbReference type="Gene3D" id="2.30.180.10">
    <property type="entry name" value="FAS1 domain"/>
    <property type="match status" value="2"/>
</dbReference>
<accession>A0AAE0STK7</accession>
<organism evidence="2 3">
    <name type="scientific">Potamilus streckersoni</name>
    <dbReference type="NCBI Taxonomy" id="2493646"/>
    <lineage>
        <taxon>Eukaryota</taxon>
        <taxon>Metazoa</taxon>
        <taxon>Spiralia</taxon>
        <taxon>Lophotrochozoa</taxon>
        <taxon>Mollusca</taxon>
        <taxon>Bivalvia</taxon>
        <taxon>Autobranchia</taxon>
        <taxon>Heteroconchia</taxon>
        <taxon>Palaeoheterodonta</taxon>
        <taxon>Unionida</taxon>
        <taxon>Unionoidea</taxon>
        <taxon>Unionidae</taxon>
        <taxon>Ambleminae</taxon>
        <taxon>Lampsilini</taxon>
        <taxon>Potamilus</taxon>
    </lineage>
</organism>